<dbReference type="Proteomes" id="UP001056201">
    <property type="component" value="Chromosome 1"/>
</dbReference>
<gene>
    <name evidence="2" type="ORF">MW290_00790</name>
</gene>
<evidence type="ECO:0000256" key="1">
    <source>
        <dbReference type="SAM" id="MobiDB-lite"/>
    </source>
</evidence>
<protein>
    <submittedName>
        <fullName evidence="2">Uncharacterized protein</fullName>
    </submittedName>
</protein>
<feature type="region of interest" description="Disordered" evidence="1">
    <location>
        <begin position="211"/>
        <end position="245"/>
    </location>
</feature>
<organism evidence="2 3">
    <name type="scientific">Aquincola tertiaricarbonis</name>
    <dbReference type="NCBI Taxonomy" id="391953"/>
    <lineage>
        <taxon>Bacteria</taxon>
        <taxon>Pseudomonadati</taxon>
        <taxon>Pseudomonadota</taxon>
        <taxon>Betaproteobacteria</taxon>
        <taxon>Burkholderiales</taxon>
        <taxon>Sphaerotilaceae</taxon>
        <taxon>Aquincola</taxon>
    </lineage>
</organism>
<name>A0ABY4S3D5_AQUTE</name>
<keyword evidence="3" id="KW-1185">Reference proteome</keyword>
<proteinExistence type="predicted"/>
<accession>A0ABY4S3D5</accession>
<evidence type="ECO:0000313" key="3">
    <source>
        <dbReference type="Proteomes" id="UP001056201"/>
    </source>
</evidence>
<feature type="compositionally biased region" description="Low complexity" evidence="1">
    <location>
        <begin position="216"/>
        <end position="231"/>
    </location>
</feature>
<dbReference type="EMBL" id="CP097635">
    <property type="protein sequence ID" value="URI07195.1"/>
    <property type="molecule type" value="Genomic_DNA"/>
</dbReference>
<sequence>MQAEALTLREAPDWAGAAQLLIDGCAHADGAAERIELLERLCDALGDQLYPAFLKVLCVVATHGTDAAQAAVAQALVDGLASGRVPSGRRPAWGAPPSWTGGGPAGRGGQALGPVEYLCAWYVQAEGPVADRREAFSASLGKLLGLLSRSQRAREGYAARLCMVADDPIGGALSRDTRAGLRALAQAWQDGSAYTLTAATQAFMAAVAGGPGQGAGAPTSAPGRPAAPASGGCHGTGRSPWGRCG</sequence>
<reference evidence="2" key="1">
    <citation type="submission" date="2022-05" db="EMBL/GenBank/DDBJ databases">
        <title>An RpoN-dependent PEP-CTERM gene is involved in floc formation of an Aquincola tertiaricarbonis strain.</title>
        <authorList>
            <person name="Qiu D."/>
            <person name="Xia M."/>
        </authorList>
    </citation>
    <scope>NUCLEOTIDE SEQUENCE</scope>
    <source>
        <strain evidence="2">RN12</strain>
    </source>
</reference>
<dbReference type="RefSeq" id="WP_250195460.1">
    <property type="nucleotide sequence ID" value="NZ_CP097635.1"/>
</dbReference>
<evidence type="ECO:0000313" key="2">
    <source>
        <dbReference type="EMBL" id="URI07195.1"/>
    </source>
</evidence>